<gene>
    <name evidence="5" type="ORF">M406DRAFT_51942</name>
</gene>
<sequence length="135" mass="14872">MQWAPGHTHPLPTDSYAEVKAALDAGFRHFDCGDLYTNLPSAARAIREAGIPRGDLFVSLKLNTYCAMKPAGRRDLVDSARKLVEDLGLEGYVDAVLLHFPPRGKGDNLSNREAWAVLEELKDRGVARIIGVSNW</sequence>
<evidence type="ECO:0000256" key="1">
    <source>
        <dbReference type="ARBA" id="ARBA00007905"/>
    </source>
</evidence>
<protein>
    <recommendedName>
        <fullName evidence="4">NADP-dependent oxidoreductase domain-containing protein</fullName>
    </recommendedName>
</protein>
<keyword evidence="6" id="KW-1185">Reference proteome</keyword>
<feature type="domain" description="NADP-dependent oxidoreductase" evidence="4">
    <location>
        <begin position="7"/>
        <end position="135"/>
    </location>
</feature>
<organism evidence="5 6">
    <name type="scientific">Cryphonectria parasitica (strain ATCC 38755 / EP155)</name>
    <dbReference type="NCBI Taxonomy" id="660469"/>
    <lineage>
        <taxon>Eukaryota</taxon>
        <taxon>Fungi</taxon>
        <taxon>Dikarya</taxon>
        <taxon>Ascomycota</taxon>
        <taxon>Pezizomycotina</taxon>
        <taxon>Sordariomycetes</taxon>
        <taxon>Sordariomycetidae</taxon>
        <taxon>Diaporthales</taxon>
        <taxon>Cryphonectriaceae</taxon>
        <taxon>Cryphonectria-Endothia species complex</taxon>
        <taxon>Cryphonectria</taxon>
    </lineage>
</organism>
<dbReference type="PRINTS" id="PR00069">
    <property type="entry name" value="ALDKETRDTASE"/>
</dbReference>
<evidence type="ECO:0000259" key="4">
    <source>
        <dbReference type="Pfam" id="PF00248"/>
    </source>
</evidence>
<dbReference type="SUPFAM" id="SSF51430">
    <property type="entry name" value="NAD(P)-linked oxidoreductase"/>
    <property type="match status" value="1"/>
</dbReference>
<dbReference type="AlphaFoldDB" id="A0A9P4XSP1"/>
<evidence type="ECO:0000313" key="5">
    <source>
        <dbReference type="EMBL" id="KAF3760046.1"/>
    </source>
</evidence>
<name>A0A9P4XSP1_CRYP1</name>
<dbReference type="InterPro" id="IPR036812">
    <property type="entry name" value="NAD(P)_OxRdtase_dom_sf"/>
</dbReference>
<dbReference type="GeneID" id="63841590"/>
<comment type="caution">
    <text evidence="5">The sequence shown here is derived from an EMBL/GenBank/DDBJ whole genome shotgun (WGS) entry which is preliminary data.</text>
</comment>
<keyword evidence="2" id="KW-0521">NADP</keyword>
<dbReference type="Proteomes" id="UP000803844">
    <property type="component" value="Unassembled WGS sequence"/>
</dbReference>
<reference evidence="5" key="1">
    <citation type="journal article" date="2020" name="Phytopathology">
        <title>Genome sequence of the chestnut blight fungus Cryphonectria parasitica EP155: A fundamental resource for an archetypical invasive plant pathogen.</title>
        <authorList>
            <person name="Crouch J.A."/>
            <person name="Dawe A."/>
            <person name="Aerts A."/>
            <person name="Barry K."/>
            <person name="Churchill A.C.L."/>
            <person name="Grimwood J."/>
            <person name="Hillman B."/>
            <person name="Milgroom M.G."/>
            <person name="Pangilinan J."/>
            <person name="Smith M."/>
            <person name="Salamov A."/>
            <person name="Schmutz J."/>
            <person name="Yadav J."/>
            <person name="Grigoriev I.V."/>
            <person name="Nuss D."/>
        </authorList>
    </citation>
    <scope>NUCLEOTIDE SEQUENCE</scope>
    <source>
        <strain evidence="5">EP155</strain>
    </source>
</reference>
<dbReference type="RefSeq" id="XP_040771025.1">
    <property type="nucleotide sequence ID" value="XM_040924461.1"/>
</dbReference>
<dbReference type="GO" id="GO:0016616">
    <property type="term" value="F:oxidoreductase activity, acting on the CH-OH group of donors, NAD or NADP as acceptor"/>
    <property type="evidence" value="ECO:0007669"/>
    <property type="project" value="UniProtKB-ARBA"/>
</dbReference>
<dbReference type="InterPro" id="IPR023210">
    <property type="entry name" value="NADP_OxRdtase_dom"/>
</dbReference>
<dbReference type="Gene3D" id="3.20.20.100">
    <property type="entry name" value="NADP-dependent oxidoreductase domain"/>
    <property type="match status" value="1"/>
</dbReference>
<proteinExistence type="inferred from homology"/>
<comment type="similarity">
    <text evidence="1">Belongs to the aldo/keto reductase family.</text>
</comment>
<dbReference type="Pfam" id="PF00248">
    <property type="entry name" value="Aldo_ket_red"/>
    <property type="match status" value="1"/>
</dbReference>
<dbReference type="OrthoDB" id="3934656at2759"/>
<evidence type="ECO:0000256" key="3">
    <source>
        <dbReference type="ARBA" id="ARBA00023002"/>
    </source>
</evidence>
<accession>A0A9P4XSP1</accession>
<dbReference type="InterPro" id="IPR020471">
    <property type="entry name" value="AKR"/>
</dbReference>
<keyword evidence="3" id="KW-0560">Oxidoreductase</keyword>
<dbReference type="PANTHER" id="PTHR43827:SF3">
    <property type="entry name" value="NADP-DEPENDENT OXIDOREDUCTASE DOMAIN-CONTAINING PROTEIN"/>
    <property type="match status" value="1"/>
</dbReference>
<dbReference type="EMBL" id="MU032354">
    <property type="protein sequence ID" value="KAF3760046.1"/>
    <property type="molecule type" value="Genomic_DNA"/>
</dbReference>
<evidence type="ECO:0000313" key="6">
    <source>
        <dbReference type="Proteomes" id="UP000803844"/>
    </source>
</evidence>
<evidence type="ECO:0000256" key="2">
    <source>
        <dbReference type="ARBA" id="ARBA00022857"/>
    </source>
</evidence>
<dbReference type="PANTHER" id="PTHR43827">
    <property type="entry name" value="2,5-DIKETO-D-GLUCONIC ACID REDUCTASE"/>
    <property type="match status" value="1"/>
</dbReference>